<sequence>MLDCIQQVERNDAGVKKTDALAQTHGVKAAAYKVDISDPGQMKNTIAAVVRDFGRIDFFVAKAGMAISKPILEQQLDQYREKVSANVDGVVFQRQDSGNLMIISSMIAHIVNVPTDQPVYNGTKAFILHFGKSLAREWREFPRVNIVSPGFFDTKMGASPLSVSEAYRMTSLGRQGHTKELRVYNSPLPATLLPIRRGATFLLMVDTCFHEHEFIDCLN</sequence>
<dbReference type="Proteomes" id="UP001201262">
    <property type="component" value="Unassembled WGS sequence"/>
</dbReference>
<gene>
    <name evidence="4" type="ORF">BGW36DRAFT_379553</name>
</gene>
<reference evidence="4" key="1">
    <citation type="submission" date="2021-12" db="EMBL/GenBank/DDBJ databases">
        <title>Convergent genome expansion in fungi linked to evolution of root-endophyte symbiosis.</title>
        <authorList>
            <consortium name="DOE Joint Genome Institute"/>
            <person name="Ke Y.-H."/>
            <person name="Bonito G."/>
            <person name="Liao H.-L."/>
            <person name="Looney B."/>
            <person name="Rojas-Flechas A."/>
            <person name="Nash J."/>
            <person name="Hameed K."/>
            <person name="Schadt C."/>
            <person name="Martin F."/>
            <person name="Crous P.W."/>
            <person name="Miettinen O."/>
            <person name="Magnuson J.K."/>
            <person name="Labbe J."/>
            <person name="Jacobson D."/>
            <person name="Doktycz M.J."/>
            <person name="Veneault-Fourrey C."/>
            <person name="Kuo A."/>
            <person name="Mondo S."/>
            <person name="Calhoun S."/>
            <person name="Riley R."/>
            <person name="Ohm R."/>
            <person name="LaButti K."/>
            <person name="Andreopoulos B."/>
            <person name="Pangilinan J."/>
            <person name="Nolan M."/>
            <person name="Tritt A."/>
            <person name="Clum A."/>
            <person name="Lipzen A."/>
            <person name="Daum C."/>
            <person name="Barry K."/>
            <person name="Grigoriev I.V."/>
            <person name="Vilgalys R."/>
        </authorList>
    </citation>
    <scope>NUCLEOTIDE SEQUENCE</scope>
    <source>
        <strain evidence="4">PMI_201</strain>
    </source>
</reference>
<evidence type="ECO:0000256" key="1">
    <source>
        <dbReference type="ARBA" id="ARBA00006484"/>
    </source>
</evidence>
<protein>
    <submittedName>
        <fullName evidence="4">Uncharacterized protein</fullName>
    </submittedName>
</protein>
<dbReference type="PROSITE" id="PS00061">
    <property type="entry name" value="ADH_SHORT"/>
    <property type="match status" value="1"/>
</dbReference>
<dbReference type="RefSeq" id="XP_046072538.1">
    <property type="nucleotide sequence ID" value="XM_046216223.1"/>
</dbReference>
<keyword evidence="3" id="KW-0560">Oxidoreductase</keyword>
<evidence type="ECO:0000313" key="4">
    <source>
        <dbReference type="EMBL" id="KAH8697837.1"/>
    </source>
</evidence>
<accession>A0AAD4KQ50</accession>
<dbReference type="SUPFAM" id="SSF51735">
    <property type="entry name" value="NAD(P)-binding Rossmann-fold domains"/>
    <property type="match status" value="1"/>
</dbReference>
<evidence type="ECO:0000313" key="5">
    <source>
        <dbReference type="Proteomes" id="UP001201262"/>
    </source>
</evidence>
<dbReference type="InterPro" id="IPR002347">
    <property type="entry name" value="SDR_fam"/>
</dbReference>
<keyword evidence="5" id="KW-1185">Reference proteome</keyword>
<dbReference type="GO" id="GO:0050664">
    <property type="term" value="F:oxidoreductase activity, acting on NAD(P)H, oxygen as acceptor"/>
    <property type="evidence" value="ECO:0007669"/>
    <property type="project" value="TreeGrafter"/>
</dbReference>
<dbReference type="EMBL" id="JAJTJA010000006">
    <property type="protein sequence ID" value="KAH8697837.1"/>
    <property type="molecule type" value="Genomic_DNA"/>
</dbReference>
<comment type="similarity">
    <text evidence="1">Belongs to the short-chain dehydrogenases/reductases (SDR) family.</text>
</comment>
<dbReference type="Gene3D" id="3.40.50.720">
    <property type="entry name" value="NAD(P)-binding Rossmann-like Domain"/>
    <property type="match status" value="1"/>
</dbReference>
<dbReference type="AlphaFoldDB" id="A0AAD4KQ50"/>
<dbReference type="Pfam" id="PF13561">
    <property type="entry name" value="adh_short_C2"/>
    <property type="match status" value="1"/>
</dbReference>
<dbReference type="GeneID" id="70246510"/>
<dbReference type="PANTHER" id="PTHR43008:SF1">
    <property type="entry name" value="NADP-DEPENDENT MANNITOL DEHYDROGENASE-RELATED"/>
    <property type="match status" value="1"/>
</dbReference>
<dbReference type="InterPro" id="IPR020904">
    <property type="entry name" value="Sc_DH/Rdtase_CS"/>
</dbReference>
<evidence type="ECO:0000256" key="3">
    <source>
        <dbReference type="ARBA" id="ARBA00023002"/>
    </source>
</evidence>
<dbReference type="PANTHER" id="PTHR43008">
    <property type="entry name" value="BENZIL REDUCTASE"/>
    <property type="match status" value="1"/>
</dbReference>
<dbReference type="PRINTS" id="PR00081">
    <property type="entry name" value="GDHRDH"/>
</dbReference>
<organism evidence="4 5">
    <name type="scientific">Talaromyces proteolyticus</name>
    <dbReference type="NCBI Taxonomy" id="1131652"/>
    <lineage>
        <taxon>Eukaryota</taxon>
        <taxon>Fungi</taxon>
        <taxon>Dikarya</taxon>
        <taxon>Ascomycota</taxon>
        <taxon>Pezizomycotina</taxon>
        <taxon>Eurotiomycetes</taxon>
        <taxon>Eurotiomycetidae</taxon>
        <taxon>Eurotiales</taxon>
        <taxon>Trichocomaceae</taxon>
        <taxon>Talaromyces</taxon>
        <taxon>Talaromyces sect. Bacilispori</taxon>
    </lineage>
</organism>
<name>A0AAD4KQ50_9EURO</name>
<keyword evidence="2" id="KW-0521">NADP</keyword>
<dbReference type="InterPro" id="IPR036291">
    <property type="entry name" value="NAD(P)-bd_dom_sf"/>
</dbReference>
<dbReference type="GO" id="GO:0016616">
    <property type="term" value="F:oxidoreductase activity, acting on the CH-OH group of donors, NAD or NADP as acceptor"/>
    <property type="evidence" value="ECO:0007669"/>
    <property type="project" value="UniProtKB-ARBA"/>
</dbReference>
<proteinExistence type="inferred from homology"/>
<evidence type="ECO:0000256" key="2">
    <source>
        <dbReference type="ARBA" id="ARBA00022857"/>
    </source>
</evidence>
<comment type="caution">
    <text evidence="4">The sequence shown here is derived from an EMBL/GenBank/DDBJ whole genome shotgun (WGS) entry which is preliminary data.</text>
</comment>